<keyword evidence="2 6" id="KW-0808">Transferase</keyword>
<dbReference type="EC" id="2.7.7.23" evidence="1"/>
<dbReference type="SUPFAM" id="SSF53448">
    <property type="entry name" value="Nucleotide-diphospho-sugar transferases"/>
    <property type="match status" value="1"/>
</dbReference>
<dbReference type="CDD" id="cd02540">
    <property type="entry name" value="GT2_GlmU_N_bac"/>
    <property type="match status" value="1"/>
</dbReference>
<dbReference type="GO" id="GO:0003977">
    <property type="term" value="F:UDP-N-acetylglucosamine diphosphorylase activity"/>
    <property type="evidence" value="ECO:0007669"/>
    <property type="project" value="UniProtKB-EC"/>
</dbReference>
<evidence type="ECO:0000256" key="1">
    <source>
        <dbReference type="ARBA" id="ARBA00012457"/>
    </source>
</evidence>
<dbReference type="InterPro" id="IPR050065">
    <property type="entry name" value="GlmU-like"/>
</dbReference>
<evidence type="ECO:0000256" key="4">
    <source>
        <dbReference type="ARBA" id="ARBA00048493"/>
    </source>
</evidence>
<gene>
    <name evidence="6" type="ORF">Homavirus13_9</name>
</gene>
<comment type="catalytic activity">
    <reaction evidence="4">
        <text>N-acetyl-alpha-D-glucosamine 1-phosphate + UTP + H(+) = UDP-N-acetyl-alpha-D-glucosamine + diphosphate</text>
        <dbReference type="Rhea" id="RHEA:13509"/>
        <dbReference type="ChEBI" id="CHEBI:15378"/>
        <dbReference type="ChEBI" id="CHEBI:33019"/>
        <dbReference type="ChEBI" id="CHEBI:46398"/>
        <dbReference type="ChEBI" id="CHEBI:57705"/>
        <dbReference type="ChEBI" id="CHEBI:57776"/>
        <dbReference type="EC" id="2.7.7.23"/>
    </reaction>
</comment>
<dbReference type="Pfam" id="PF00483">
    <property type="entry name" value="NTP_transferase"/>
    <property type="match status" value="1"/>
</dbReference>
<dbReference type="InterPro" id="IPR029044">
    <property type="entry name" value="Nucleotide-diphossugar_trans"/>
</dbReference>
<dbReference type="Gene3D" id="3.90.550.10">
    <property type="entry name" value="Spore Coat Polysaccharide Biosynthesis Protein SpsA, Chain A"/>
    <property type="match status" value="1"/>
</dbReference>
<accession>A0A3G5A4L6</accession>
<protein>
    <recommendedName>
        <fullName evidence="1">UDP-N-acetylglucosamine diphosphorylase</fullName>
        <ecNumber evidence="1">2.7.7.23</ecNumber>
    </recommendedName>
</protein>
<evidence type="ECO:0000256" key="2">
    <source>
        <dbReference type="ARBA" id="ARBA00022679"/>
    </source>
</evidence>
<dbReference type="EMBL" id="MK072344">
    <property type="protein sequence ID" value="AYV82180.1"/>
    <property type="molecule type" value="Genomic_DNA"/>
</dbReference>
<dbReference type="InterPro" id="IPR005835">
    <property type="entry name" value="NTP_transferase_dom"/>
</dbReference>
<evidence type="ECO:0000313" key="6">
    <source>
        <dbReference type="EMBL" id="AYV82180.1"/>
    </source>
</evidence>
<feature type="domain" description="Nucleotidyl transferase" evidence="5">
    <location>
        <begin position="4"/>
        <end position="224"/>
    </location>
</feature>
<dbReference type="PANTHER" id="PTHR43584">
    <property type="entry name" value="NUCLEOTIDYL TRANSFERASE"/>
    <property type="match status" value="1"/>
</dbReference>
<evidence type="ECO:0000259" key="5">
    <source>
        <dbReference type="Pfam" id="PF00483"/>
    </source>
</evidence>
<name>A0A3G5A4L6_9VIRU</name>
<dbReference type="PANTHER" id="PTHR43584:SF3">
    <property type="entry name" value="BIFUNCTIONAL PROTEIN GLMU"/>
    <property type="match status" value="1"/>
</dbReference>
<reference evidence="6" key="1">
    <citation type="submission" date="2018-10" db="EMBL/GenBank/DDBJ databases">
        <title>Hidden diversity of soil giant viruses.</title>
        <authorList>
            <person name="Schulz F."/>
            <person name="Alteio L."/>
            <person name="Goudeau D."/>
            <person name="Ryan E.M."/>
            <person name="Malmstrom R.R."/>
            <person name="Blanchard J."/>
            <person name="Woyke T."/>
        </authorList>
    </citation>
    <scope>NUCLEOTIDE SEQUENCE</scope>
    <source>
        <strain evidence="6">HOV1</strain>
    </source>
</reference>
<evidence type="ECO:0000256" key="3">
    <source>
        <dbReference type="ARBA" id="ARBA00022695"/>
    </source>
</evidence>
<sequence length="259" mass="29433">MHIIVLAGGQGKRMKSSLPKVLHLVNDKPMLLMIIEQVRNFNPSKIIVVVGKYYEIIKSTLLKYTKLDDITFVFQEPALGTGHAVLCTLNELEPTNDNITLNELEPNCVNIILNGDTPLIQYTTIKDIYDVFVKNNCSLQITCTELDNPTNNGRIIISDKGQFEKIVEEKDCTDKERNINLVNCGIYIATTNILKKYIPQITNMNAQKEYYLTDLVEIYKKTNNNVGLYTLPKDKQVEITNVNTKEQLDQLNNLIVPVI</sequence>
<proteinExistence type="predicted"/>
<organism evidence="6">
    <name type="scientific">Homavirus sp</name>
    <dbReference type="NCBI Taxonomy" id="2487769"/>
    <lineage>
        <taxon>Viruses</taxon>
        <taxon>Varidnaviria</taxon>
        <taxon>Bamfordvirae</taxon>
        <taxon>Nucleocytoviricota</taxon>
        <taxon>Megaviricetes</taxon>
        <taxon>Imitervirales</taxon>
        <taxon>Mimiviridae</taxon>
        <taxon>Klosneuvirinae</taxon>
    </lineage>
</organism>
<keyword evidence="3" id="KW-0548">Nucleotidyltransferase</keyword>